<keyword evidence="2" id="KW-1185">Reference proteome</keyword>
<accession>A0A3B6SQC3</accession>
<dbReference type="PANTHER" id="PTHR33070">
    <property type="entry name" value="OS06G0725500 PROTEIN"/>
    <property type="match status" value="1"/>
</dbReference>
<protein>
    <submittedName>
        <fullName evidence="1">Uncharacterized protein</fullName>
    </submittedName>
</protein>
<name>A0A3B6SQC3_WHEAT</name>
<dbReference type="Gramene" id="TraesCS7B02G471200.1">
    <property type="protein sequence ID" value="TraesCS7B02G471200.1.cds1"/>
    <property type="gene ID" value="TraesCS7B02G471200"/>
</dbReference>
<dbReference type="Proteomes" id="UP000019116">
    <property type="component" value="Chromosome 7B"/>
</dbReference>
<evidence type="ECO:0000313" key="1">
    <source>
        <dbReference type="EnsemblPlants" id="TraesCS7B02G471200.1.cds1"/>
    </source>
</evidence>
<dbReference type="PANTHER" id="PTHR33070:SF60">
    <property type="entry name" value="OS06G0725700 PROTEIN"/>
    <property type="match status" value="1"/>
</dbReference>
<dbReference type="InterPro" id="IPR004320">
    <property type="entry name" value="BPS1_pln"/>
</dbReference>
<dbReference type="GO" id="GO:0048367">
    <property type="term" value="P:shoot system development"/>
    <property type="evidence" value="ECO:0007669"/>
    <property type="project" value="InterPro"/>
</dbReference>
<reference evidence="1" key="1">
    <citation type="submission" date="2018-08" db="EMBL/GenBank/DDBJ databases">
        <authorList>
            <person name="Rossello M."/>
        </authorList>
    </citation>
    <scope>NUCLEOTIDE SEQUENCE [LARGE SCALE GENOMIC DNA]</scope>
    <source>
        <strain evidence="1">cv. Chinese Spring</strain>
    </source>
</reference>
<dbReference type="OrthoDB" id="695739at2759"/>
<dbReference type="GO" id="GO:0048364">
    <property type="term" value="P:root development"/>
    <property type="evidence" value="ECO:0007669"/>
    <property type="project" value="InterPro"/>
</dbReference>
<dbReference type="Gramene" id="TraesCS7B03G1266200.1">
    <property type="protein sequence ID" value="TraesCS7B03G1266200.1.CDS1"/>
    <property type="gene ID" value="TraesCS7B03G1266200"/>
</dbReference>
<proteinExistence type="predicted"/>
<sequence>MSFSKSSRHVRSVSLPGTTSSHPLLANLHTHIAAIRAWIKDTAEAGSPLPAGLVAIHALHAALADLLLLPESRRATMSASDRLLHAFLLLTDAHQRFQECLMSLRHAAAESHAALRRGDATTTLASAARSQRRAEKVLARLAASISSVSSKCARPNLVGEDAEMVGAMVEAVTVSAAASAAVFSAAASMSSPASSSKKMAMFIPKFATRKATAPETAEVAMERLHMLERRFGECDDACNSVFRSVVQARVSLLNIMTPTI</sequence>
<organism evidence="1">
    <name type="scientific">Triticum aestivum</name>
    <name type="common">Wheat</name>
    <dbReference type="NCBI Taxonomy" id="4565"/>
    <lineage>
        <taxon>Eukaryota</taxon>
        <taxon>Viridiplantae</taxon>
        <taxon>Streptophyta</taxon>
        <taxon>Embryophyta</taxon>
        <taxon>Tracheophyta</taxon>
        <taxon>Spermatophyta</taxon>
        <taxon>Magnoliopsida</taxon>
        <taxon>Liliopsida</taxon>
        <taxon>Poales</taxon>
        <taxon>Poaceae</taxon>
        <taxon>BOP clade</taxon>
        <taxon>Pooideae</taxon>
        <taxon>Triticodae</taxon>
        <taxon>Triticeae</taxon>
        <taxon>Triticinae</taxon>
        <taxon>Triticum</taxon>
    </lineage>
</organism>
<evidence type="ECO:0000313" key="2">
    <source>
        <dbReference type="Proteomes" id="UP000019116"/>
    </source>
</evidence>
<dbReference type="AlphaFoldDB" id="A0A3B6SQC3"/>
<dbReference type="Gramene" id="TraesSYM7B03G04312170.1">
    <property type="protein sequence ID" value="TraesSYM7B03G04312170.1.CDS1"/>
    <property type="gene ID" value="TraesSYM7B03G04312170"/>
</dbReference>
<dbReference type="Gramene" id="TraesLAC7B03G04206800.1">
    <property type="protein sequence ID" value="TraesLAC7B03G04206800.1.CDS1"/>
    <property type="gene ID" value="TraesLAC7B03G04206800"/>
</dbReference>
<reference evidence="1" key="2">
    <citation type="submission" date="2018-10" db="UniProtKB">
        <authorList>
            <consortium name="EnsemblPlants"/>
        </authorList>
    </citation>
    <scope>IDENTIFICATION</scope>
</reference>
<dbReference type="EnsemblPlants" id="TraesCS7B02G471200.1">
    <property type="protein sequence ID" value="TraesCS7B02G471200.1.cds1"/>
    <property type="gene ID" value="TraesCS7B02G471200"/>
</dbReference>
<dbReference type="Pfam" id="PF03087">
    <property type="entry name" value="BPS1"/>
    <property type="match status" value="1"/>
</dbReference>